<accession>A0ABU1E0I7</accession>
<dbReference type="Pfam" id="PF02627">
    <property type="entry name" value="CMD"/>
    <property type="match status" value="2"/>
</dbReference>
<evidence type="ECO:0000259" key="1">
    <source>
        <dbReference type="Pfam" id="PF02627"/>
    </source>
</evidence>
<dbReference type="Proteomes" id="UP001260959">
    <property type="component" value="Unassembled WGS sequence"/>
</dbReference>
<sequence length="246" mass="27428">MKQLKYFILIIQIISVSLFTTDMKAQQLTKQNNHLSEKDKSTIAISSFTAQGKLEELKGRLNSGLDSGLTINEIKEILVHTYAYCGFPRSIRGLQTFMEVLEERKAKGINDVVGKEASIVDSENNKYERGKEILGQLTQAKQPDKLSGYSAFAPTIDTFLKEHLFADIFDRDVLTYAQRELVTISVISAIGDAEPMLQSHLGISLNVGWSPQQLNEFVTVVSSTLSKEKSNAAKVVLDQVLKNRSK</sequence>
<dbReference type="SUPFAM" id="SSF69118">
    <property type="entry name" value="AhpD-like"/>
    <property type="match status" value="1"/>
</dbReference>
<evidence type="ECO:0000313" key="2">
    <source>
        <dbReference type="EMBL" id="MDR4951298.1"/>
    </source>
</evidence>
<comment type="caution">
    <text evidence="2">The sequence shown here is derived from an EMBL/GenBank/DDBJ whole genome shotgun (WGS) entry which is preliminary data.</text>
</comment>
<reference evidence="2 3" key="1">
    <citation type="submission" date="2023-08" db="EMBL/GenBank/DDBJ databases">
        <authorList>
            <person name="Maltman C."/>
        </authorList>
    </citation>
    <scope>NUCLEOTIDE SEQUENCE [LARGE SCALE GENOMIC DNA]</scope>
    <source>
        <strain evidence="2 3">ES2</strain>
    </source>
</reference>
<organism evidence="2 3">
    <name type="scientific">Chryseobacterium metallicongregator</name>
    <dbReference type="NCBI Taxonomy" id="3073042"/>
    <lineage>
        <taxon>Bacteria</taxon>
        <taxon>Pseudomonadati</taxon>
        <taxon>Bacteroidota</taxon>
        <taxon>Flavobacteriia</taxon>
        <taxon>Flavobacteriales</taxon>
        <taxon>Weeksellaceae</taxon>
        <taxon>Chryseobacterium group</taxon>
        <taxon>Chryseobacterium</taxon>
    </lineage>
</organism>
<dbReference type="PANTHER" id="PTHR33570">
    <property type="entry name" value="4-CARBOXYMUCONOLACTONE DECARBOXYLASE FAMILY PROTEIN"/>
    <property type="match status" value="1"/>
</dbReference>
<dbReference type="EMBL" id="JAVIXS010000001">
    <property type="protein sequence ID" value="MDR4951298.1"/>
    <property type="molecule type" value="Genomic_DNA"/>
</dbReference>
<feature type="domain" description="Carboxymuconolactone decarboxylase-like" evidence="1">
    <location>
        <begin position="29"/>
        <end position="93"/>
    </location>
</feature>
<name>A0ABU1E0I7_9FLAO</name>
<proteinExistence type="predicted"/>
<protein>
    <submittedName>
        <fullName evidence="2">Carboxymuconolactone decarboxylase family protein</fullName>
    </submittedName>
</protein>
<dbReference type="PANTHER" id="PTHR33570:SF2">
    <property type="entry name" value="CARBOXYMUCONOLACTONE DECARBOXYLASE-LIKE DOMAIN-CONTAINING PROTEIN"/>
    <property type="match status" value="1"/>
</dbReference>
<dbReference type="RefSeq" id="WP_034692160.1">
    <property type="nucleotide sequence ID" value="NZ_JAVIXS010000001.1"/>
</dbReference>
<gene>
    <name evidence="2" type="ORF">REB14_03740</name>
</gene>
<feature type="domain" description="Carboxymuconolactone decarboxylase-like" evidence="1">
    <location>
        <begin position="157"/>
        <end position="233"/>
    </location>
</feature>
<dbReference type="InterPro" id="IPR003779">
    <property type="entry name" value="CMD-like"/>
</dbReference>
<dbReference type="Gene3D" id="1.20.1290.10">
    <property type="entry name" value="AhpD-like"/>
    <property type="match status" value="1"/>
</dbReference>
<evidence type="ECO:0000313" key="3">
    <source>
        <dbReference type="Proteomes" id="UP001260959"/>
    </source>
</evidence>
<dbReference type="InterPro" id="IPR052512">
    <property type="entry name" value="4CMD/NDH-1_regulator"/>
</dbReference>
<dbReference type="InterPro" id="IPR029032">
    <property type="entry name" value="AhpD-like"/>
</dbReference>
<keyword evidence="3" id="KW-1185">Reference proteome</keyword>